<dbReference type="Gene3D" id="3.60.10.10">
    <property type="entry name" value="Endonuclease/exonuclease/phosphatase"/>
    <property type="match status" value="1"/>
</dbReference>
<sequence>MEDISSMEVKFIWGNSRFDYISSNAIGNSGGILCIWDPNTFLKDHHIISDNFVVIAGTWLPSNSKLLIISIYAPQSRSDKRILWGYISSLISRWQGDSLILGDFNEVRSETERRGSVFNVYGAADFNDFIAKAGLIDIQLEGYSFTWSHPSACKMSKLDRFLVTEGFFSVFPHCSAICLDRHLSDHRPILLREVFVDYGATPFRFYHSWINISGFDLMISQVWKSFSFDDSNDMIRFKKKLQALKVSIRDWIKLHKKNQTEKSKELSLKLSSIDQQLDQGIINDDLLLSRMNFMKQLHDLKSADSCDIRQKAKIKWAIEGDENSKFFHGIVNRKRSNLAVKGVMVDGDWIDDPNHVKSEFCSHFASRFQRPGDSRSRINFPFPNQLNSEQATSLETPISIDEIKSAVWACGENKSPGPDGFTFEFFRRFWDVIGTDFCLAVKWFFDHNMFAKGCNSSFITLIPKINDPKFVNEYRPICLIGSLYKVVTKILAIRLGSVIDNLISEVQSAFLPKRQILDGPFVINEVLSWCKHKRRQAMIFKVDFAKAYDSVRWDFLDDVLLSFGFVPKMRELDLAAYLLGKLLS</sequence>
<dbReference type="Proteomes" id="UP001151760">
    <property type="component" value="Unassembled WGS sequence"/>
</dbReference>
<dbReference type="EMBL" id="BQNB010009398">
    <property type="protein sequence ID" value="GJS62972.1"/>
    <property type="molecule type" value="Genomic_DNA"/>
</dbReference>
<keyword evidence="2" id="KW-0548">Nucleotidyltransferase</keyword>
<evidence type="ECO:0000259" key="1">
    <source>
        <dbReference type="Pfam" id="PF00078"/>
    </source>
</evidence>
<dbReference type="PANTHER" id="PTHR19446">
    <property type="entry name" value="REVERSE TRANSCRIPTASES"/>
    <property type="match status" value="1"/>
</dbReference>
<reference evidence="2" key="1">
    <citation type="journal article" date="2022" name="Int. J. Mol. Sci.">
        <title>Draft Genome of Tanacetum Coccineum: Genomic Comparison of Closely Related Tanacetum-Family Plants.</title>
        <authorList>
            <person name="Yamashiro T."/>
            <person name="Shiraishi A."/>
            <person name="Nakayama K."/>
            <person name="Satake H."/>
        </authorList>
    </citation>
    <scope>NUCLEOTIDE SEQUENCE</scope>
</reference>
<name>A0ABQ4XCG1_9ASTR</name>
<dbReference type="InterPro" id="IPR000477">
    <property type="entry name" value="RT_dom"/>
</dbReference>
<dbReference type="SUPFAM" id="SSF56219">
    <property type="entry name" value="DNase I-like"/>
    <property type="match status" value="1"/>
</dbReference>
<keyword evidence="2" id="KW-0808">Transferase</keyword>
<dbReference type="CDD" id="cd01650">
    <property type="entry name" value="RT_nLTR_like"/>
    <property type="match status" value="1"/>
</dbReference>
<keyword evidence="2" id="KW-0695">RNA-directed DNA polymerase</keyword>
<dbReference type="InterPro" id="IPR036691">
    <property type="entry name" value="Endo/exonu/phosph_ase_sf"/>
</dbReference>
<feature type="domain" description="Reverse transcriptase" evidence="1">
    <location>
        <begin position="466"/>
        <end position="568"/>
    </location>
</feature>
<evidence type="ECO:0000313" key="2">
    <source>
        <dbReference type="EMBL" id="GJS62972.1"/>
    </source>
</evidence>
<accession>A0ABQ4XCG1</accession>
<proteinExistence type="predicted"/>
<reference evidence="2" key="2">
    <citation type="submission" date="2022-01" db="EMBL/GenBank/DDBJ databases">
        <authorList>
            <person name="Yamashiro T."/>
            <person name="Shiraishi A."/>
            <person name="Satake H."/>
            <person name="Nakayama K."/>
        </authorList>
    </citation>
    <scope>NUCLEOTIDE SEQUENCE</scope>
</reference>
<gene>
    <name evidence="2" type="ORF">Tco_0677536</name>
</gene>
<dbReference type="GO" id="GO:0003964">
    <property type="term" value="F:RNA-directed DNA polymerase activity"/>
    <property type="evidence" value="ECO:0007669"/>
    <property type="project" value="UniProtKB-KW"/>
</dbReference>
<comment type="caution">
    <text evidence="2">The sequence shown here is derived from an EMBL/GenBank/DDBJ whole genome shotgun (WGS) entry which is preliminary data.</text>
</comment>
<organism evidence="2 3">
    <name type="scientific">Tanacetum coccineum</name>
    <dbReference type="NCBI Taxonomy" id="301880"/>
    <lineage>
        <taxon>Eukaryota</taxon>
        <taxon>Viridiplantae</taxon>
        <taxon>Streptophyta</taxon>
        <taxon>Embryophyta</taxon>
        <taxon>Tracheophyta</taxon>
        <taxon>Spermatophyta</taxon>
        <taxon>Magnoliopsida</taxon>
        <taxon>eudicotyledons</taxon>
        <taxon>Gunneridae</taxon>
        <taxon>Pentapetalae</taxon>
        <taxon>asterids</taxon>
        <taxon>campanulids</taxon>
        <taxon>Asterales</taxon>
        <taxon>Asteraceae</taxon>
        <taxon>Asteroideae</taxon>
        <taxon>Anthemideae</taxon>
        <taxon>Anthemidinae</taxon>
        <taxon>Tanacetum</taxon>
    </lineage>
</organism>
<evidence type="ECO:0000313" key="3">
    <source>
        <dbReference type="Proteomes" id="UP001151760"/>
    </source>
</evidence>
<dbReference type="Pfam" id="PF00078">
    <property type="entry name" value="RVT_1"/>
    <property type="match status" value="1"/>
</dbReference>
<keyword evidence="3" id="KW-1185">Reference proteome</keyword>
<protein>
    <submittedName>
        <fullName evidence="2">RNA-directed DNA polymerase, eukaryota</fullName>
    </submittedName>
</protein>